<evidence type="ECO:0000313" key="9">
    <source>
        <dbReference type="Proteomes" id="UP000733611"/>
    </source>
</evidence>
<dbReference type="InterPro" id="IPR002676">
    <property type="entry name" value="RimM_N"/>
</dbReference>
<dbReference type="Gene3D" id="2.30.30.240">
    <property type="entry name" value="PRC-barrel domain"/>
    <property type="match status" value="1"/>
</dbReference>
<evidence type="ECO:0000313" key="8">
    <source>
        <dbReference type="EMBL" id="MBU3844147.1"/>
    </source>
</evidence>
<dbReference type="PANTHER" id="PTHR33692">
    <property type="entry name" value="RIBOSOME MATURATION FACTOR RIMM"/>
    <property type="match status" value="1"/>
</dbReference>
<dbReference type="GO" id="GO:0043022">
    <property type="term" value="F:ribosome binding"/>
    <property type="evidence" value="ECO:0007669"/>
    <property type="project" value="InterPro"/>
</dbReference>
<evidence type="ECO:0000259" key="6">
    <source>
        <dbReference type="Pfam" id="PF01782"/>
    </source>
</evidence>
<feature type="domain" description="RimM N-terminal" evidence="6">
    <location>
        <begin position="9"/>
        <end position="90"/>
    </location>
</feature>
<dbReference type="InterPro" id="IPR011033">
    <property type="entry name" value="PRC_barrel-like_sf"/>
</dbReference>
<dbReference type="InterPro" id="IPR009000">
    <property type="entry name" value="Transl_B-barrel_sf"/>
</dbReference>
<dbReference type="Pfam" id="PF01782">
    <property type="entry name" value="RimM"/>
    <property type="match status" value="1"/>
</dbReference>
<dbReference type="SUPFAM" id="SSF50447">
    <property type="entry name" value="Translation proteins"/>
    <property type="match status" value="1"/>
</dbReference>
<evidence type="ECO:0000256" key="2">
    <source>
        <dbReference type="ARBA" id="ARBA00022517"/>
    </source>
</evidence>
<comment type="subcellular location">
    <subcellularLocation>
        <location evidence="5">Cytoplasm</location>
    </subcellularLocation>
</comment>
<gene>
    <name evidence="5 8" type="primary">rimM</name>
    <name evidence="8" type="ORF">H9847_04645</name>
</gene>
<comment type="similarity">
    <text evidence="5">Belongs to the RimM family.</text>
</comment>
<dbReference type="PANTHER" id="PTHR33692:SF1">
    <property type="entry name" value="RIBOSOME MATURATION FACTOR RIMM"/>
    <property type="match status" value="1"/>
</dbReference>
<dbReference type="Pfam" id="PF24986">
    <property type="entry name" value="PRC_RimM"/>
    <property type="match status" value="1"/>
</dbReference>
<sequence length="176" mass="19588">MVDDTPRPMGRLGSTYGLKGYLKVQSFTEQPANLFDYSPWFIRRRGEDWREVQVEAWKPHNDGFIVKLDAANVKEEAALLTGMDIGIKRSSLPAPADDELYLVDLEGCTVIGLNGVNLGVVSRVVDQGAAPYMVVSPSDQTQGVPQQRLIPYVKGPIVTRVDLAAHKIWVEWGEDY</sequence>
<organism evidence="8 9">
    <name type="scientific">Candidatus Anaerobiospirillum pullicola</name>
    <dbReference type="NCBI Taxonomy" id="2838451"/>
    <lineage>
        <taxon>Bacteria</taxon>
        <taxon>Pseudomonadati</taxon>
        <taxon>Pseudomonadota</taxon>
        <taxon>Gammaproteobacteria</taxon>
        <taxon>Aeromonadales</taxon>
        <taxon>Succinivibrionaceae</taxon>
        <taxon>Anaerobiospirillum</taxon>
    </lineage>
</organism>
<dbReference type="NCBIfam" id="TIGR02273">
    <property type="entry name" value="16S_RimM"/>
    <property type="match status" value="1"/>
</dbReference>
<dbReference type="InterPro" id="IPR011961">
    <property type="entry name" value="RimM"/>
</dbReference>
<dbReference type="InterPro" id="IPR036976">
    <property type="entry name" value="RimM_N_sf"/>
</dbReference>
<keyword evidence="2 5" id="KW-0690">Ribosome biogenesis</keyword>
<dbReference type="GO" id="GO:0005840">
    <property type="term" value="C:ribosome"/>
    <property type="evidence" value="ECO:0007669"/>
    <property type="project" value="InterPro"/>
</dbReference>
<dbReference type="GO" id="GO:0005737">
    <property type="term" value="C:cytoplasm"/>
    <property type="evidence" value="ECO:0007669"/>
    <property type="project" value="UniProtKB-SubCell"/>
</dbReference>
<dbReference type="SUPFAM" id="SSF50346">
    <property type="entry name" value="PRC-barrel domain"/>
    <property type="match status" value="1"/>
</dbReference>
<evidence type="ECO:0000256" key="5">
    <source>
        <dbReference type="HAMAP-Rule" id="MF_00014"/>
    </source>
</evidence>
<dbReference type="AlphaFoldDB" id="A0A948TG62"/>
<accession>A0A948TG62</accession>
<comment type="subunit">
    <text evidence="5">Binds ribosomal protein uS19.</text>
</comment>
<reference evidence="8" key="2">
    <citation type="submission" date="2021-04" db="EMBL/GenBank/DDBJ databases">
        <authorList>
            <person name="Gilroy R."/>
        </authorList>
    </citation>
    <scope>NUCLEOTIDE SEQUENCE</scope>
    <source>
        <strain evidence="8">378</strain>
    </source>
</reference>
<evidence type="ECO:0000256" key="1">
    <source>
        <dbReference type="ARBA" id="ARBA00022490"/>
    </source>
</evidence>
<evidence type="ECO:0000256" key="3">
    <source>
        <dbReference type="ARBA" id="ARBA00022552"/>
    </source>
</evidence>
<dbReference type="Proteomes" id="UP000733611">
    <property type="component" value="Unassembled WGS sequence"/>
</dbReference>
<dbReference type="HAMAP" id="MF_00014">
    <property type="entry name" value="Ribosome_mat_RimM"/>
    <property type="match status" value="1"/>
</dbReference>
<protein>
    <recommendedName>
        <fullName evidence="5">Ribosome maturation factor RimM</fullName>
    </recommendedName>
</protein>
<keyword evidence="3 5" id="KW-0698">rRNA processing</keyword>
<comment type="caution">
    <text evidence="8">The sequence shown here is derived from an EMBL/GenBank/DDBJ whole genome shotgun (WGS) entry which is preliminary data.</text>
</comment>
<evidence type="ECO:0000259" key="7">
    <source>
        <dbReference type="Pfam" id="PF24986"/>
    </source>
</evidence>
<dbReference type="GO" id="GO:0006364">
    <property type="term" value="P:rRNA processing"/>
    <property type="evidence" value="ECO:0007669"/>
    <property type="project" value="UniProtKB-UniRule"/>
</dbReference>
<comment type="domain">
    <text evidence="5">The PRC barrel domain binds ribosomal protein uS19.</text>
</comment>
<dbReference type="GO" id="GO:0042274">
    <property type="term" value="P:ribosomal small subunit biogenesis"/>
    <property type="evidence" value="ECO:0007669"/>
    <property type="project" value="UniProtKB-UniRule"/>
</dbReference>
<dbReference type="Gene3D" id="2.40.30.60">
    <property type="entry name" value="RimM"/>
    <property type="match status" value="1"/>
</dbReference>
<proteinExistence type="inferred from homology"/>
<evidence type="ECO:0000256" key="4">
    <source>
        <dbReference type="ARBA" id="ARBA00023186"/>
    </source>
</evidence>
<dbReference type="InterPro" id="IPR056792">
    <property type="entry name" value="PRC_RimM"/>
</dbReference>
<reference evidence="8" key="1">
    <citation type="journal article" date="2021" name="PeerJ">
        <title>Extensive microbial diversity within the chicken gut microbiome revealed by metagenomics and culture.</title>
        <authorList>
            <person name="Gilroy R."/>
            <person name="Ravi A."/>
            <person name="Getino M."/>
            <person name="Pursley I."/>
            <person name="Horton D.L."/>
            <person name="Alikhan N.F."/>
            <person name="Baker D."/>
            <person name="Gharbi K."/>
            <person name="Hall N."/>
            <person name="Watson M."/>
            <person name="Adriaenssens E.M."/>
            <person name="Foster-Nyarko E."/>
            <person name="Jarju S."/>
            <person name="Secka A."/>
            <person name="Antonio M."/>
            <person name="Oren A."/>
            <person name="Chaudhuri R.R."/>
            <person name="La Ragione R."/>
            <person name="Hildebrand F."/>
            <person name="Pallen M.J."/>
        </authorList>
    </citation>
    <scope>NUCLEOTIDE SEQUENCE</scope>
    <source>
        <strain evidence="8">378</strain>
    </source>
</reference>
<dbReference type="EMBL" id="JAHLFE010000092">
    <property type="protein sequence ID" value="MBU3844147.1"/>
    <property type="molecule type" value="Genomic_DNA"/>
</dbReference>
<comment type="function">
    <text evidence="5">An accessory protein needed during the final step in the assembly of 30S ribosomal subunit, possibly for assembly of the head region. Essential for efficient processing of 16S rRNA. May be needed both before and after RbfA during the maturation of 16S rRNA. It has affinity for free ribosomal 30S subunits but not for 70S ribosomes.</text>
</comment>
<keyword evidence="4 5" id="KW-0143">Chaperone</keyword>
<keyword evidence="1 5" id="KW-0963">Cytoplasm</keyword>
<name>A0A948TG62_9GAMM</name>
<feature type="domain" description="Ribosome maturation factor RimM PRC barrel" evidence="7">
    <location>
        <begin position="103"/>
        <end position="175"/>
    </location>
</feature>